<feature type="repeat" description="ANK" evidence="4">
    <location>
        <begin position="294"/>
        <end position="316"/>
    </location>
</feature>
<organism evidence="7">
    <name type="scientific">Cryptosporidium hominis</name>
    <dbReference type="NCBI Taxonomy" id="237895"/>
    <lineage>
        <taxon>Eukaryota</taxon>
        <taxon>Sar</taxon>
        <taxon>Alveolata</taxon>
        <taxon>Apicomplexa</taxon>
        <taxon>Conoidasida</taxon>
        <taxon>Coccidia</taxon>
        <taxon>Eucoccidiorida</taxon>
        <taxon>Eimeriorina</taxon>
        <taxon>Cryptosporidiidae</taxon>
        <taxon>Cryptosporidium</taxon>
    </lineage>
</organism>
<accession>A0A0S4TFA4</accession>
<dbReference type="PROSITE" id="PS50923">
    <property type="entry name" value="SUSHI"/>
    <property type="match status" value="1"/>
</dbReference>
<dbReference type="VEuPathDB" id="CryptoDB:GY17_00001709"/>
<dbReference type="Gene3D" id="2.10.70.10">
    <property type="entry name" value="Complement Module, domain 1"/>
    <property type="match status" value="1"/>
</dbReference>
<sequence length="599" mass="67436">MIPNYKFKEIVTYYKVNLLVALLICFLLCDTVLTSNSTLHFLTNQENLGGTINNFQSSEFISDGGFRQETLSYDCKSLFESIYLDKNAGELVRLLYHLGVLEKYEELSEANDYLLEYIKEEGLDHPNRKNFKLNKKLIIFFEGRRVKGNKINLEECRVNKDTGISLFNIGESLLHSAVISGRLNIVTLLLLTGIDANIKLKKNEESDLPILGSIGGFIGDLEGMTALHYVSLIQDLESIEISKLLLKFGANPNEKDKYRRTPLHTVGLSRNLHPKRMASILLGAGAKINAKDFSKFTPLHVAASRNNIPIVDLLISFYDKSLNQSIIEYSVDYDGNTPLHIAAMYNSGDIIPLLVRNKDDLLKGNYHGLSPLELSAFPVGYRAVDPSEVPPMSFSAIQSKIDSEISQGEYNEKLNESYYNTIRGGYLLILQKILFATRSNLHSIPSKTLDINKGIILAEKKGNSKISKYLKTFGFTTVCPNPPSVVNSSYKLSDTVIGNNIRVGDTVTYECYDNFELVGFSTLTCNLSDEDAFYIPEAPTCVIITKLEEVVHEHKSSRLHIFIFVGIGIIILLISSIILINSWNKKRKNRIYEYLYKEI</sequence>
<dbReference type="EMBL" id="JTAI01000020">
    <property type="protein sequence ID" value="PPS96221.1"/>
    <property type="molecule type" value="Genomic_DNA"/>
</dbReference>
<evidence type="ECO:0000259" key="6">
    <source>
        <dbReference type="PROSITE" id="PS50923"/>
    </source>
</evidence>
<dbReference type="VEuPathDB" id="CryptoDB:ChTU502y2012_295g0435"/>
<dbReference type="Pfam" id="PF12796">
    <property type="entry name" value="Ank_2"/>
    <property type="match status" value="1"/>
</dbReference>
<keyword evidence="5" id="KW-1133">Transmembrane helix</keyword>
<dbReference type="InterPro" id="IPR000436">
    <property type="entry name" value="Sushi_SCR_CCP_dom"/>
</dbReference>
<protein>
    <submittedName>
        <fullName evidence="8">Sushi/SCR/CCP domain containing protein</fullName>
    </submittedName>
</protein>
<dbReference type="SUPFAM" id="SSF48403">
    <property type="entry name" value="Ankyrin repeat"/>
    <property type="match status" value="1"/>
</dbReference>
<dbReference type="AlphaFoldDB" id="A0A0S4TFA4"/>
<dbReference type="SUPFAM" id="SSF57535">
    <property type="entry name" value="Complement control module/SCR domain"/>
    <property type="match status" value="1"/>
</dbReference>
<dbReference type="InterPro" id="IPR036770">
    <property type="entry name" value="Ankyrin_rpt-contain_sf"/>
</dbReference>
<feature type="repeat" description="ANK" evidence="4">
    <location>
        <begin position="258"/>
        <end position="293"/>
    </location>
</feature>
<keyword evidence="3" id="KW-1015">Disulfide bond</keyword>
<feature type="domain" description="Sushi" evidence="6">
    <location>
        <begin position="477"/>
        <end position="543"/>
    </location>
</feature>
<dbReference type="VEuPathDB" id="CryptoDB:Chro.40272"/>
<dbReference type="SMART" id="SM00032">
    <property type="entry name" value="CCP"/>
    <property type="match status" value="1"/>
</dbReference>
<evidence type="ECO:0000256" key="5">
    <source>
        <dbReference type="SAM" id="Phobius"/>
    </source>
</evidence>
<dbReference type="Pfam" id="PF00084">
    <property type="entry name" value="Sushi"/>
    <property type="match status" value="1"/>
</dbReference>
<evidence type="ECO:0000313" key="8">
    <source>
        <dbReference type="EMBL" id="PPS96221.1"/>
    </source>
</evidence>
<dbReference type="EMBL" id="LN877950">
    <property type="protein sequence ID" value="CUV05640.1"/>
    <property type="molecule type" value="Genomic_DNA"/>
</dbReference>
<name>A0A0S4TFA4_CRYHO</name>
<dbReference type="InterPro" id="IPR002110">
    <property type="entry name" value="Ankyrin_rpt"/>
</dbReference>
<keyword evidence="1" id="KW-0677">Repeat</keyword>
<reference evidence="8 9" key="3">
    <citation type="submission" date="2017-10" db="EMBL/GenBank/DDBJ databases">
        <title>Consistent, comparative and evidence-based genome annotation and re-annotation for the closely-related species, Cryptosporidium parvum, C. hominis and C. tyzzeri.</title>
        <authorList>
            <person name="Baptista R.P."/>
            <person name="Li Y."/>
            <person name="Sateriale A."/>
            <person name="Striepen B."/>
            <person name="Kissinger J.C."/>
        </authorList>
    </citation>
    <scope>NUCLEOTIDE SEQUENCE [LARGE SCALE GENOMIC DNA]</scope>
    <source>
        <strain evidence="8">30976</strain>
    </source>
</reference>
<keyword evidence="5" id="KW-0472">Membrane</keyword>
<feature type="repeat" description="ANK" evidence="4">
    <location>
        <begin position="334"/>
        <end position="366"/>
    </location>
</feature>
<dbReference type="InterPro" id="IPR035976">
    <property type="entry name" value="Sushi/SCR/CCP_sf"/>
</dbReference>
<dbReference type="Gene3D" id="1.25.40.20">
    <property type="entry name" value="Ankyrin repeat-containing domain"/>
    <property type="match status" value="2"/>
</dbReference>
<evidence type="ECO:0000256" key="3">
    <source>
        <dbReference type="ARBA" id="ARBA00023157"/>
    </source>
</evidence>
<dbReference type="PANTHER" id="PTHR24134:SF9">
    <property type="entry name" value="ANKYRIN REPEAT AND SOCS BOX PROTEIN 8"/>
    <property type="match status" value="1"/>
</dbReference>
<keyword evidence="5" id="KW-0812">Transmembrane</keyword>
<keyword evidence="2 4" id="KW-0040">ANK repeat</keyword>
<dbReference type="PROSITE" id="PS50088">
    <property type="entry name" value="ANK_REPEAT"/>
    <property type="match status" value="5"/>
</dbReference>
<dbReference type="PROSITE" id="PS50297">
    <property type="entry name" value="ANK_REP_REGION"/>
    <property type="match status" value="4"/>
</dbReference>
<gene>
    <name evidence="7" type="ORF">CHUDEA4_2420</name>
    <name evidence="8" type="ORF">GY17_00001709</name>
</gene>
<evidence type="ECO:0000313" key="9">
    <source>
        <dbReference type="Proteomes" id="UP001429100"/>
    </source>
</evidence>
<dbReference type="Proteomes" id="UP000199752">
    <property type="component" value="Chromosome 4"/>
</dbReference>
<dbReference type="Proteomes" id="UP001429100">
    <property type="component" value="Unassembled WGS sequence"/>
</dbReference>
<dbReference type="VEuPathDB" id="CryptoDB:CHUDEA4_2420"/>
<dbReference type="OrthoDB" id="339173at2759"/>
<dbReference type="CDD" id="cd00033">
    <property type="entry name" value="CCP"/>
    <property type="match status" value="1"/>
</dbReference>
<feature type="repeat" description="ANK" evidence="4">
    <location>
        <begin position="222"/>
        <end position="257"/>
    </location>
</feature>
<evidence type="ECO:0000313" key="7">
    <source>
        <dbReference type="EMBL" id="CUV05640.1"/>
    </source>
</evidence>
<dbReference type="PANTHER" id="PTHR24134">
    <property type="entry name" value="ANKYRIN REPEAT-CONTAINING PROTEIN DDB_G0279043"/>
    <property type="match status" value="1"/>
</dbReference>
<proteinExistence type="predicted"/>
<evidence type="ECO:0000256" key="1">
    <source>
        <dbReference type="ARBA" id="ARBA00022737"/>
    </source>
</evidence>
<evidence type="ECO:0000256" key="2">
    <source>
        <dbReference type="ARBA" id="ARBA00023043"/>
    </source>
</evidence>
<dbReference type="Pfam" id="PF00023">
    <property type="entry name" value="Ank"/>
    <property type="match status" value="1"/>
</dbReference>
<reference evidence="8 9" key="1">
    <citation type="submission" date="2014-11" db="EMBL/GenBank/DDBJ databases">
        <title>Comparative genomic analysis of Cryptosporidium hominis reveals occurrence of genetic recombination in virulent subtypes.</title>
        <authorList>
            <person name="Guo Y."/>
            <person name="Tang K."/>
            <person name="Frace M."/>
            <person name="Li N."/>
            <person name="Roellig D.M."/>
            <person name="Sammons S."/>
            <person name="Knipe K."/>
            <person name="Rowe L."/>
            <person name="Feng Y."/>
            <person name="Xiao L."/>
        </authorList>
    </citation>
    <scope>NUCLEOTIDE SEQUENCE [LARGE SCALE GENOMIC DNA]</scope>
    <source>
        <strain evidence="8">30976</strain>
    </source>
</reference>
<dbReference type="SMART" id="SM00248">
    <property type="entry name" value="ANK"/>
    <property type="match status" value="5"/>
</dbReference>
<keyword evidence="9" id="KW-1185">Reference proteome</keyword>
<feature type="transmembrane region" description="Helical" evidence="5">
    <location>
        <begin position="559"/>
        <end position="580"/>
    </location>
</feature>
<feature type="repeat" description="ANK" evidence="4">
    <location>
        <begin position="169"/>
        <end position="201"/>
    </location>
</feature>
<evidence type="ECO:0000256" key="4">
    <source>
        <dbReference type="PROSITE-ProRule" id="PRU00023"/>
    </source>
</evidence>
<reference evidence="7" key="2">
    <citation type="submission" date="2015-08" db="EMBL/GenBank/DDBJ databases">
        <authorList>
            <person name="Babu N.S."/>
            <person name="Beckwith C.J."/>
            <person name="Beseler K.G."/>
            <person name="Brison A."/>
            <person name="Carone J.V."/>
            <person name="Caskin T.P."/>
            <person name="Diamond M."/>
            <person name="Durham M.E."/>
            <person name="Foxe J.M."/>
            <person name="Go M."/>
            <person name="Henderson B.A."/>
            <person name="Jones I.B."/>
            <person name="McGettigan J.A."/>
            <person name="Micheletti S.J."/>
            <person name="Nasrallah M.E."/>
            <person name="Ortiz D."/>
            <person name="Piller C.R."/>
            <person name="Privatt S.R."/>
            <person name="Schneider S.L."/>
            <person name="Sharp S."/>
            <person name="Smith T.C."/>
            <person name="Stanton J.D."/>
            <person name="Ullery H.E."/>
            <person name="Wilson R.J."/>
            <person name="Serrano M.G."/>
            <person name="Buck G."/>
            <person name="Lee V."/>
            <person name="Wang Y."/>
            <person name="Carvalho R."/>
            <person name="Voegtly L."/>
            <person name="Shi R."/>
            <person name="Duckworth R."/>
            <person name="Johnson A."/>
            <person name="Loviza R."/>
            <person name="Walstead R."/>
            <person name="Shah Z."/>
            <person name="Kiflezghi M."/>
            <person name="Wade K."/>
            <person name="Ball S.L."/>
            <person name="Bradley K.W."/>
            <person name="Asai D.J."/>
            <person name="Bowman C.A."/>
            <person name="Russell D.A."/>
            <person name="Pope W.H."/>
            <person name="Jacobs-Sera D."/>
            <person name="Hendrix R.W."/>
            <person name="Hatfull G.F."/>
        </authorList>
    </citation>
    <scope>NUCLEOTIDE SEQUENCE [LARGE SCALE GENOMIC DNA]</scope>
</reference>